<feature type="region of interest" description="Disordered" evidence="7">
    <location>
        <begin position="1"/>
        <end position="49"/>
    </location>
</feature>
<evidence type="ECO:0000313" key="9">
    <source>
        <dbReference type="EMBL" id="PZR36999.1"/>
    </source>
</evidence>
<dbReference type="GO" id="GO:0016757">
    <property type="term" value="F:glycosyltransferase activity"/>
    <property type="evidence" value="ECO:0007669"/>
    <property type="project" value="UniProtKB-KW"/>
</dbReference>
<keyword evidence="2" id="KW-0328">Glycosyltransferase</keyword>
<dbReference type="InterPro" id="IPR050321">
    <property type="entry name" value="Glycosyltr_2/OpgH_subfam"/>
</dbReference>
<dbReference type="EMBL" id="QFQZ01000003">
    <property type="protein sequence ID" value="PZR36999.1"/>
    <property type="molecule type" value="Genomic_DNA"/>
</dbReference>
<dbReference type="Gene3D" id="3.90.550.10">
    <property type="entry name" value="Spore Coat Polysaccharide Biosynthesis Protein SpsA, Chain A"/>
    <property type="match status" value="1"/>
</dbReference>
<dbReference type="Pfam" id="PF13641">
    <property type="entry name" value="Glyco_tranf_2_3"/>
    <property type="match status" value="1"/>
</dbReference>
<keyword evidence="4 8" id="KW-0812">Transmembrane</keyword>
<dbReference type="InterPro" id="IPR029044">
    <property type="entry name" value="Nucleotide-diphossugar_trans"/>
</dbReference>
<feature type="transmembrane region" description="Helical" evidence="8">
    <location>
        <begin position="56"/>
        <end position="74"/>
    </location>
</feature>
<sequence>MAREEGRLDPVLAPVGGLAPGFQTFTSEAGRDQPIPAQEQASPSPRDGAHLTLSPGQAALIGLVGLAVAIGLALSPKIGLAGVHHLFFAVFLLGAMTRLAAACTPLAKSPPPPLADEALPAYTIIAPLYREAEVIGELLQNLIAIDYPRDRLQALIVLEADDAQTLAAARTLDLPAFVQVLVVPPGAPKTKPRACNHALARARGELLVIYDAEDMPDPGQLREAAARFAACDPRVACLQAPLRIEDPGFSLFLPSQFRLEYAAHFEVLLPALAKWGLTFPLGGTSNHFKVSALREIGAWDAYNVTEDADIGFRLAAAGYALDVLGKPTWETAPTTLRQWLPQRARWIKGHMQTLAVHSRGQVVRQARHAMALALTLAQSVASSHLHGPVMTVAIAAAAIDYWPDSRFDIPIADLALYVLGWGSAAIAGARGVMRAGGRPKTLHLLGMPLYWLLQSVAAAKALGQFVTAPHRWDKTRHAPRSGRVRL</sequence>
<comment type="subcellular location">
    <subcellularLocation>
        <location evidence="1">Membrane</location>
        <topology evidence="1">Multi-pass membrane protein</topology>
    </subcellularLocation>
</comment>
<proteinExistence type="predicted"/>
<evidence type="ECO:0000256" key="5">
    <source>
        <dbReference type="ARBA" id="ARBA00022989"/>
    </source>
</evidence>
<evidence type="ECO:0000256" key="3">
    <source>
        <dbReference type="ARBA" id="ARBA00022679"/>
    </source>
</evidence>
<gene>
    <name evidence="9" type="ORF">DI526_02050</name>
</gene>
<keyword evidence="3 9" id="KW-0808">Transferase</keyword>
<evidence type="ECO:0000256" key="4">
    <source>
        <dbReference type="ARBA" id="ARBA00022692"/>
    </source>
</evidence>
<dbReference type="GO" id="GO:0016020">
    <property type="term" value="C:membrane"/>
    <property type="evidence" value="ECO:0007669"/>
    <property type="project" value="UniProtKB-SubCell"/>
</dbReference>
<dbReference type="AlphaFoldDB" id="A0A2W5VAS2"/>
<protein>
    <submittedName>
        <fullName evidence="9">Family 2 glycosyl transferase</fullName>
    </submittedName>
</protein>
<evidence type="ECO:0000313" key="10">
    <source>
        <dbReference type="Proteomes" id="UP000249393"/>
    </source>
</evidence>
<evidence type="ECO:0000256" key="2">
    <source>
        <dbReference type="ARBA" id="ARBA00022676"/>
    </source>
</evidence>
<dbReference type="PANTHER" id="PTHR43867">
    <property type="entry name" value="CELLULOSE SYNTHASE CATALYTIC SUBUNIT A [UDP-FORMING]"/>
    <property type="match status" value="1"/>
</dbReference>
<evidence type="ECO:0000256" key="1">
    <source>
        <dbReference type="ARBA" id="ARBA00004141"/>
    </source>
</evidence>
<comment type="caution">
    <text evidence="9">The sequence shown here is derived from an EMBL/GenBank/DDBJ whole genome shotgun (WGS) entry which is preliminary data.</text>
</comment>
<organism evidence="9 10">
    <name type="scientific">Caulobacter segnis</name>
    <dbReference type="NCBI Taxonomy" id="88688"/>
    <lineage>
        <taxon>Bacteria</taxon>
        <taxon>Pseudomonadati</taxon>
        <taxon>Pseudomonadota</taxon>
        <taxon>Alphaproteobacteria</taxon>
        <taxon>Caulobacterales</taxon>
        <taxon>Caulobacteraceae</taxon>
        <taxon>Caulobacter</taxon>
    </lineage>
</organism>
<evidence type="ECO:0000256" key="8">
    <source>
        <dbReference type="SAM" id="Phobius"/>
    </source>
</evidence>
<reference evidence="9 10" key="1">
    <citation type="submission" date="2017-08" db="EMBL/GenBank/DDBJ databases">
        <title>Infants hospitalized years apart are colonized by the same room-sourced microbial strains.</title>
        <authorList>
            <person name="Brooks B."/>
            <person name="Olm M.R."/>
            <person name="Firek B.A."/>
            <person name="Baker R."/>
            <person name="Thomas B.C."/>
            <person name="Morowitz M.J."/>
            <person name="Banfield J.F."/>
        </authorList>
    </citation>
    <scope>NUCLEOTIDE SEQUENCE [LARGE SCALE GENOMIC DNA]</scope>
    <source>
        <strain evidence="9">S2_003_000_R2_4</strain>
    </source>
</reference>
<dbReference type="RefSeq" id="WP_304273548.1">
    <property type="nucleotide sequence ID" value="NZ_QFQZ01000003.1"/>
</dbReference>
<keyword evidence="6 8" id="KW-0472">Membrane</keyword>
<keyword evidence="5 8" id="KW-1133">Transmembrane helix</keyword>
<feature type="transmembrane region" description="Helical" evidence="8">
    <location>
        <begin position="86"/>
        <end position="107"/>
    </location>
</feature>
<dbReference type="PANTHER" id="PTHR43867:SF2">
    <property type="entry name" value="CELLULOSE SYNTHASE CATALYTIC SUBUNIT A [UDP-FORMING]"/>
    <property type="match status" value="1"/>
</dbReference>
<evidence type="ECO:0000256" key="7">
    <source>
        <dbReference type="SAM" id="MobiDB-lite"/>
    </source>
</evidence>
<dbReference type="SUPFAM" id="SSF53448">
    <property type="entry name" value="Nucleotide-diphospho-sugar transferases"/>
    <property type="match status" value="1"/>
</dbReference>
<dbReference type="Proteomes" id="UP000249393">
    <property type="component" value="Unassembled WGS sequence"/>
</dbReference>
<name>A0A2W5VAS2_9CAUL</name>
<evidence type="ECO:0000256" key="6">
    <source>
        <dbReference type="ARBA" id="ARBA00023136"/>
    </source>
</evidence>
<accession>A0A2W5VAS2</accession>